<evidence type="ECO:0000259" key="1">
    <source>
        <dbReference type="Pfam" id="PF00881"/>
    </source>
</evidence>
<organism evidence="2 3">
    <name type="scientific">Commensalibacter nepenthis</name>
    <dbReference type="NCBI Taxonomy" id="3043872"/>
    <lineage>
        <taxon>Bacteria</taxon>
        <taxon>Pseudomonadati</taxon>
        <taxon>Pseudomonadota</taxon>
        <taxon>Alphaproteobacteria</taxon>
        <taxon>Acetobacterales</taxon>
        <taxon>Acetobacteraceae</taxon>
    </lineage>
</organism>
<name>A0ABT6Q5F4_9PROT</name>
<dbReference type="Gene3D" id="3.40.109.10">
    <property type="entry name" value="NADH Oxidase"/>
    <property type="match status" value="1"/>
</dbReference>
<dbReference type="InterPro" id="IPR029479">
    <property type="entry name" value="Nitroreductase"/>
</dbReference>
<dbReference type="GO" id="GO:0102919">
    <property type="term" value="F:5,6-dimethylbenzimidazole synthase activity"/>
    <property type="evidence" value="ECO:0007669"/>
    <property type="project" value="UniProtKB-EC"/>
</dbReference>
<dbReference type="PANTHER" id="PTHR23026">
    <property type="entry name" value="NADPH NITROREDUCTASE"/>
    <property type="match status" value="1"/>
</dbReference>
<dbReference type="Proteomes" id="UP001431775">
    <property type="component" value="Unassembled WGS sequence"/>
</dbReference>
<proteinExistence type="predicted"/>
<dbReference type="PANTHER" id="PTHR23026:SF123">
    <property type="entry name" value="NAD(P)H NITROREDUCTASE RV3131-RELATED"/>
    <property type="match status" value="1"/>
</dbReference>
<evidence type="ECO:0000313" key="2">
    <source>
        <dbReference type="EMBL" id="MDI2111982.1"/>
    </source>
</evidence>
<keyword evidence="3" id="KW-1185">Reference proteome</keyword>
<dbReference type="InterPro" id="IPR050627">
    <property type="entry name" value="Nitroreductase/BluB"/>
</dbReference>
<reference evidence="2" key="1">
    <citation type="submission" date="2023-05" db="EMBL/GenBank/DDBJ databases">
        <title>Whole genome sequence of Commensalibacter sp.</title>
        <authorList>
            <person name="Charoenyingcharoen P."/>
            <person name="Yukphan P."/>
        </authorList>
    </citation>
    <scope>NUCLEOTIDE SEQUENCE</scope>
    <source>
        <strain evidence="2">TBRC 10068</strain>
    </source>
</reference>
<dbReference type="EMBL" id="JASBAN010000001">
    <property type="protein sequence ID" value="MDI2111982.1"/>
    <property type="molecule type" value="Genomic_DNA"/>
</dbReference>
<dbReference type="EC" id="1.13.11.79" evidence="2"/>
<dbReference type="InterPro" id="IPR012825">
    <property type="entry name" value="BluB"/>
</dbReference>
<evidence type="ECO:0000313" key="3">
    <source>
        <dbReference type="Proteomes" id="UP001431775"/>
    </source>
</evidence>
<dbReference type="RefSeq" id="WP_281461660.1">
    <property type="nucleotide sequence ID" value="NZ_JASBAN010000001.1"/>
</dbReference>
<comment type="caution">
    <text evidence="2">The sequence shown here is derived from an EMBL/GenBank/DDBJ whole genome shotgun (WGS) entry which is preliminary data.</text>
</comment>
<dbReference type="NCBIfam" id="TIGR02476">
    <property type="entry name" value="BluB"/>
    <property type="match status" value="1"/>
</dbReference>
<gene>
    <name evidence="2" type="primary">bluB</name>
    <name evidence="2" type="ORF">QJV33_01530</name>
</gene>
<sequence length="212" mass="24399">MTAPQFSNDFILELEQLFSWRRDVRHFQSKPVDNQILDQLLSVASLAPSVGLSQPWRYIKVETPALREAIYTLFQECNHQAAQEYASEQQQLYSNLKLSGLNDAPHHIAVFSEANPQQGKGLGRQTMPETTAYSTVMSIFSFWLAARAYNIGVGWVSILPPEKVKLILTVPKDWNFVAYLCVGYPQFQNIIPELEEKGWEKRNPERQQWIIK</sequence>
<feature type="domain" description="Nitroreductase" evidence="1">
    <location>
        <begin position="20"/>
        <end position="184"/>
    </location>
</feature>
<dbReference type="Pfam" id="PF00881">
    <property type="entry name" value="Nitroreductase"/>
    <property type="match status" value="1"/>
</dbReference>
<dbReference type="SUPFAM" id="SSF55469">
    <property type="entry name" value="FMN-dependent nitroreductase-like"/>
    <property type="match status" value="1"/>
</dbReference>
<dbReference type="InterPro" id="IPR000415">
    <property type="entry name" value="Nitroreductase-like"/>
</dbReference>
<keyword evidence="2" id="KW-0560">Oxidoreductase</keyword>
<protein>
    <submittedName>
        <fullName evidence="2">5,6-dimethylbenzimidazole synthase</fullName>
        <ecNumber evidence="2">1.13.11.79</ecNumber>
    </submittedName>
</protein>
<accession>A0ABT6Q5F4</accession>